<dbReference type="EMBL" id="GEDV01012661">
    <property type="protein sequence ID" value="JAP75896.1"/>
    <property type="molecule type" value="Transcribed_RNA"/>
</dbReference>
<reference evidence="1" key="1">
    <citation type="journal article" date="2016" name="Ticks Tick Borne Dis.">
        <title>De novo assembly and annotation of the salivary gland transcriptome of Rhipicephalus appendiculatus male and female ticks during blood feeding.</title>
        <authorList>
            <person name="de Castro M.H."/>
            <person name="de Klerk D."/>
            <person name="Pienaar R."/>
            <person name="Latif A.A."/>
            <person name="Rees D.J."/>
            <person name="Mans B.J."/>
        </authorList>
    </citation>
    <scope>NUCLEOTIDE SEQUENCE</scope>
    <source>
        <tissue evidence="1">Salivary glands</tissue>
    </source>
</reference>
<name>A0A131YCT6_RHIAP</name>
<protein>
    <submittedName>
        <fullName evidence="1">Uncharacterized protein</fullName>
    </submittedName>
</protein>
<dbReference type="AlphaFoldDB" id="A0A131YCT6"/>
<sequence length="100" mass="11489">MLGTYFPEELTFSANTQHSTAKDNDWCQTGRSPAYLTSAKRVVIFFVEASSNSQRREWTKHAFLLLLDKLDFSYYSLHCPNEPMGPANTTFCCLLEQLEQ</sequence>
<evidence type="ECO:0000313" key="1">
    <source>
        <dbReference type="EMBL" id="JAP75896.1"/>
    </source>
</evidence>
<proteinExistence type="predicted"/>
<accession>A0A131YCT6</accession>
<organism evidence="1">
    <name type="scientific">Rhipicephalus appendiculatus</name>
    <name type="common">Brown ear tick</name>
    <dbReference type="NCBI Taxonomy" id="34631"/>
    <lineage>
        <taxon>Eukaryota</taxon>
        <taxon>Metazoa</taxon>
        <taxon>Ecdysozoa</taxon>
        <taxon>Arthropoda</taxon>
        <taxon>Chelicerata</taxon>
        <taxon>Arachnida</taxon>
        <taxon>Acari</taxon>
        <taxon>Parasitiformes</taxon>
        <taxon>Ixodida</taxon>
        <taxon>Ixodoidea</taxon>
        <taxon>Ixodidae</taxon>
        <taxon>Rhipicephalinae</taxon>
        <taxon>Rhipicephalus</taxon>
        <taxon>Rhipicephalus</taxon>
    </lineage>
</organism>